<keyword evidence="8" id="KW-0472">Membrane</keyword>
<dbReference type="InterPro" id="IPR027417">
    <property type="entry name" value="P-loop_NTPase"/>
</dbReference>
<evidence type="ECO:0000313" key="10">
    <source>
        <dbReference type="EMBL" id="CAH1267880.1"/>
    </source>
</evidence>
<dbReference type="GO" id="GO:0008146">
    <property type="term" value="F:sulfotransferase activity"/>
    <property type="evidence" value="ECO:0007669"/>
    <property type="project" value="InterPro"/>
</dbReference>
<keyword evidence="4" id="KW-0812">Transmembrane</keyword>
<evidence type="ECO:0000256" key="9">
    <source>
        <dbReference type="ARBA" id="ARBA00023180"/>
    </source>
</evidence>
<dbReference type="Gene3D" id="3.40.50.300">
    <property type="entry name" value="P-loop containing nucleotide triphosphate hydrolases"/>
    <property type="match status" value="2"/>
</dbReference>
<organism evidence="10 11">
    <name type="scientific">Branchiostoma lanceolatum</name>
    <name type="common">Common lancelet</name>
    <name type="synonym">Amphioxus lanceolatum</name>
    <dbReference type="NCBI Taxonomy" id="7740"/>
    <lineage>
        <taxon>Eukaryota</taxon>
        <taxon>Metazoa</taxon>
        <taxon>Chordata</taxon>
        <taxon>Cephalochordata</taxon>
        <taxon>Leptocardii</taxon>
        <taxon>Amphioxiformes</taxon>
        <taxon>Branchiostomatidae</taxon>
        <taxon>Branchiostoma</taxon>
    </lineage>
</organism>
<dbReference type="GO" id="GO:0000139">
    <property type="term" value="C:Golgi membrane"/>
    <property type="evidence" value="ECO:0007669"/>
    <property type="project" value="UniProtKB-SubCell"/>
</dbReference>
<comment type="subcellular location">
    <subcellularLocation>
        <location evidence="1">Golgi apparatus membrane</location>
        <topology evidence="1">Single-pass type II membrane protein</topology>
    </subcellularLocation>
</comment>
<dbReference type="Pfam" id="PF03567">
    <property type="entry name" value="Sulfotransfer_2"/>
    <property type="match status" value="1"/>
</dbReference>
<keyword evidence="7" id="KW-0333">Golgi apparatus</keyword>
<name>A0A8K0A3G9_BRALA</name>
<comment type="similarity">
    <text evidence="2">Belongs to the sulfotransferase 3 family.</text>
</comment>
<dbReference type="EMBL" id="OV696691">
    <property type="protein sequence ID" value="CAH1267880.1"/>
    <property type="molecule type" value="Genomic_DNA"/>
</dbReference>
<gene>
    <name evidence="10" type="primary">HS2ST1</name>
    <name evidence="10" type="ORF">BLAG_LOCUS21042</name>
</gene>
<keyword evidence="9" id="KW-0325">Glycoprotein</keyword>
<keyword evidence="11" id="KW-1185">Reference proteome</keyword>
<evidence type="ECO:0000313" key="11">
    <source>
        <dbReference type="Proteomes" id="UP000838412"/>
    </source>
</evidence>
<proteinExistence type="inferred from homology"/>
<evidence type="ECO:0000256" key="6">
    <source>
        <dbReference type="ARBA" id="ARBA00022989"/>
    </source>
</evidence>
<reference evidence="10" key="1">
    <citation type="submission" date="2022-01" db="EMBL/GenBank/DDBJ databases">
        <authorList>
            <person name="Braso-Vives M."/>
        </authorList>
    </citation>
    <scope>NUCLEOTIDE SEQUENCE</scope>
</reference>
<evidence type="ECO:0000256" key="7">
    <source>
        <dbReference type="ARBA" id="ARBA00023034"/>
    </source>
</evidence>
<evidence type="ECO:0000256" key="8">
    <source>
        <dbReference type="ARBA" id="ARBA00023136"/>
    </source>
</evidence>
<sequence>MMMAAGEVRLFLALIVLAGLWTALQLYYTPGQESTTELTPAALKQKSVVNTRLRDRPLVFYNRVPKCGSNSMKILLRAIAKNNYFAFHEDRVYVVETFEDDELQIYADLVYRLPTPSIYEKQIYYVDFQRFGFQQPLYINLVRDPLERRVSWYYYIRFGREGQRAIPRNFSQQRMAQTFDECVFNNDWECDAEGKEGFLLTKFFCGHDQICRQPSQMAVERAKENIRRHYAVVGVLEEFSSFLKVLEVVMPQFFRGAHDTWQDLNQRMQPSQMAVEKAKENIRRHYAVVGVLEEFSSFLKVLEVVMPQFFRGAQDTWQDLNQQTNLLGDQRTINRSPPSPRIRKIMRERLKLDYQVYYFIRERFHMQKVQLGIKD</sequence>
<dbReference type="InterPro" id="IPR005331">
    <property type="entry name" value="Sulfotransferase"/>
</dbReference>
<dbReference type="Proteomes" id="UP000838412">
    <property type="component" value="Chromosome 6"/>
</dbReference>
<dbReference type="InterPro" id="IPR007734">
    <property type="entry name" value="Heparan_SO4_2-O-STrfase"/>
</dbReference>
<dbReference type="SUPFAM" id="SSF52540">
    <property type="entry name" value="P-loop containing nucleoside triphosphate hydrolases"/>
    <property type="match status" value="1"/>
</dbReference>
<protein>
    <submittedName>
        <fullName evidence="10">HS2ST1 protein</fullName>
    </submittedName>
</protein>
<keyword evidence="3" id="KW-0808">Transferase</keyword>
<keyword evidence="6" id="KW-1133">Transmembrane helix</keyword>
<dbReference type="OrthoDB" id="10019582at2759"/>
<dbReference type="PANTHER" id="PTHR12129">
    <property type="entry name" value="HEPARAN SULFATE 2-O-SULFOTRANSFERASE"/>
    <property type="match status" value="1"/>
</dbReference>
<dbReference type="PANTHER" id="PTHR12129:SF15">
    <property type="entry name" value="URONYL 2-SULFOTRANSFERASE"/>
    <property type="match status" value="1"/>
</dbReference>
<accession>A0A8K0A3G9</accession>
<evidence type="ECO:0000256" key="4">
    <source>
        <dbReference type="ARBA" id="ARBA00022692"/>
    </source>
</evidence>
<evidence type="ECO:0000256" key="1">
    <source>
        <dbReference type="ARBA" id="ARBA00004323"/>
    </source>
</evidence>
<evidence type="ECO:0000256" key="5">
    <source>
        <dbReference type="ARBA" id="ARBA00022968"/>
    </source>
</evidence>
<keyword evidence="5" id="KW-0735">Signal-anchor</keyword>
<evidence type="ECO:0000256" key="2">
    <source>
        <dbReference type="ARBA" id="ARBA00010569"/>
    </source>
</evidence>
<dbReference type="AlphaFoldDB" id="A0A8K0A3G9"/>
<evidence type="ECO:0000256" key="3">
    <source>
        <dbReference type="ARBA" id="ARBA00022679"/>
    </source>
</evidence>